<gene>
    <name evidence="2" type="ORF">GCM10011499_17270</name>
</gene>
<name>A0A916RB45_9HYPH</name>
<dbReference type="AlphaFoldDB" id="A0A916RB45"/>
<accession>A0A916RB45</accession>
<evidence type="ECO:0000313" key="2">
    <source>
        <dbReference type="EMBL" id="GGA47959.1"/>
    </source>
</evidence>
<sequence>MKRLFIAGLSAITILPLAANATDDISSLPLVSEVAPGAIQISPHVPHMGEHWAVPANLPGGPIYCVIEGRVVCVEYMFDQADLAEGMSWTRLDTGIETPPITHIDVEFMPDGIEPHPVPLYQLHIYFADRAVLEGH</sequence>
<comment type="caution">
    <text evidence="2">The sequence shown here is derived from an EMBL/GenBank/DDBJ whole genome shotgun (WGS) entry which is preliminary data.</text>
</comment>
<dbReference type="EMBL" id="BMKB01000002">
    <property type="protein sequence ID" value="GGA47959.1"/>
    <property type="molecule type" value="Genomic_DNA"/>
</dbReference>
<dbReference type="Proteomes" id="UP000596977">
    <property type="component" value="Unassembled WGS sequence"/>
</dbReference>
<reference evidence="2 3" key="1">
    <citation type="journal article" date="2014" name="Int. J. Syst. Evol. Microbiol.">
        <title>Complete genome sequence of Corynebacterium casei LMG S-19264T (=DSM 44701T), isolated from a smear-ripened cheese.</title>
        <authorList>
            <consortium name="US DOE Joint Genome Institute (JGI-PGF)"/>
            <person name="Walter F."/>
            <person name="Albersmeier A."/>
            <person name="Kalinowski J."/>
            <person name="Ruckert C."/>
        </authorList>
    </citation>
    <scope>NUCLEOTIDE SEQUENCE [LARGE SCALE GENOMIC DNA]</scope>
    <source>
        <strain evidence="2 3">CGMCC 1.15896</strain>
    </source>
</reference>
<organism evidence="2 3">
    <name type="scientific">Pelagibacterium lentulum</name>
    <dbReference type="NCBI Taxonomy" id="2029865"/>
    <lineage>
        <taxon>Bacteria</taxon>
        <taxon>Pseudomonadati</taxon>
        <taxon>Pseudomonadota</taxon>
        <taxon>Alphaproteobacteria</taxon>
        <taxon>Hyphomicrobiales</taxon>
        <taxon>Devosiaceae</taxon>
        <taxon>Pelagibacterium</taxon>
    </lineage>
</organism>
<dbReference type="Gene3D" id="3.30.200.270">
    <property type="match status" value="1"/>
</dbReference>
<dbReference type="RefSeq" id="WP_206513447.1">
    <property type="nucleotide sequence ID" value="NZ_BMKB01000002.1"/>
</dbReference>
<proteinExistence type="predicted"/>
<protein>
    <submittedName>
        <fullName evidence="2">Uncharacterized protein</fullName>
    </submittedName>
</protein>
<keyword evidence="1" id="KW-0732">Signal</keyword>
<keyword evidence="3" id="KW-1185">Reference proteome</keyword>
<feature type="chain" id="PRO_5037157172" evidence="1">
    <location>
        <begin position="22"/>
        <end position="136"/>
    </location>
</feature>
<evidence type="ECO:0000256" key="1">
    <source>
        <dbReference type="SAM" id="SignalP"/>
    </source>
</evidence>
<evidence type="ECO:0000313" key="3">
    <source>
        <dbReference type="Proteomes" id="UP000596977"/>
    </source>
</evidence>
<feature type="signal peptide" evidence="1">
    <location>
        <begin position="1"/>
        <end position="21"/>
    </location>
</feature>